<keyword evidence="1" id="KW-0472">Membrane</keyword>
<protein>
    <recommendedName>
        <fullName evidence="4">DUF2975 domain-containing protein</fullName>
    </recommendedName>
</protein>
<dbReference type="RefSeq" id="WP_379285799.1">
    <property type="nucleotide sequence ID" value="NZ_JBHTIU010000008.1"/>
</dbReference>
<organism evidence="2 3">
    <name type="scientific">Paenibacillus residui</name>
    <dbReference type="NCBI Taxonomy" id="629724"/>
    <lineage>
        <taxon>Bacteria</taxon>
        <taxon>Bacillati</taxon>
        <taxon>Bacillota</taxon>
        <taxon>Bacilli</taxon>
        <taxon>Bacillales</taxon>
        <taxon>Paenibacillaceae</taxon>
        <taxon>Paenibacillus</taxon>
    </lineage>
</organism>
<accession>A0ABW3D6K4</accession>
<feature type="transmembrane region" description="Helical" evidence="1">
    <location>
        <begin position="47"/>
        <end position="71"/>
    </location>
</feature>
<reference evidence="3" key="1">
    <citation type="journal article" date="2019" name="Int. J. Syst. Evol. Microbiol.">
        <title>The Global Catalogue of Microorganisms (GCM) 10K type strain sequencing project: providing services to taxonomists for standard genome sequencing and annotation.</title>
        <authorList>
            <consortium name="The Broad Institute Genomics Platform"/>
            <consortium name="The Broad Institute Genome Sequencing Center for Infectious Disease"/>
            <person name="Wu L."/>
            <person name="Ma J."/>
        </authorList>
    </citation>
    <scope>NUCLEOTIDE SEQUENCE [LARGE SCALE GENOMIC DNA]</scope>
    <source>
        <strain evidence="3">CCUG 57263</strain>
    </source>
</reference>
<feature type="transmembrane region" description="Helical" evidence="1">
    <location>
        <begin position="115"/>
        <end position="135"/>
    </location>
</feature>
<proteinExistence type="predicted"/>
<keyword evidence="1" id="KW-1133">Transmembrane helix</keyword>
<dbReference type="EMBL" id="JBHTIU010000008">
    <property type="protein sequence ID" value="MFD0867963.1"/>
    <property type="molecule type" value="Genomic_DNA"/>
</dbReference>
<dbReference type="Proteomes" id="UP001597120">
    <property type="component" value="Unassembled WGS sequence"/>
</dbReference>
<evidence type="ECO:0008006" key="4">
    <source>
        <dbReference type="Google" id="ProtNLM"/>
    </source>
</evidence>
<feature type="transmembrane region" description="Helical" evidence="1">
    <location>
        <begin position="83"/>
        <end position="103"/>
    </location>
</feature>
<name>A0ABW3D6K4_9BACL</name>
<evidence type="ECO:0000256" key="1">
    <source>
        <dbReference type="SAM" id="Phobius"/>
    </source>
</evidence>
<sequence length="155" mass="17148">MSKKSIGESLKILLVLAGIILVLIVILGFSVYSLLSFNFIHIRISSIGSVFAFMGLVLLGTGVLGIVGTLLDSLRRHLLKERFQLSVKILQELVLIAVFGVIIHTIDQWIDGIEIGNVLTEILLTLFLYGLIALLGKLGKQIRKQDAEEIARRRL</sequence>
<keyword evidence="3" id="KW-1185">Reference proteome</keyword>
<gene>
    <name evidence="2" type="ORF">ACFQ03_02295</name>
</gene>
<keyword evidence="1" id="KW-0812">Transmembrane</keyword>
<evidence type="ECO:0000313" key="2">
    <source>
        <dbReference type="EMBL" id="MFD0867963.1"/>
    </source>
</evidence>
<evidence type="ECO:0000313" key="3">
    <source>
        <dbReference type="Proteomes" id="UP001597120"/>
    </source>
</evidence>
<feature type="transmembrane region" description="Helical" evidence="1">
    <location>
        <begin position="12"/>
        <end position="35"/>
    </location>
</feature>
<comment type="caution">
    <text evidence="2">The sequence shown here is derived from an EMBL/GenBank/DDBJ whole genome shotgun (WGS) entry which is preliminary data.</text>
</comment>